<dbReference type="Gene3D" id="2.60.20.10">
    <property type="entry name" value="Crystallins"/>
    <property type="match status" value="1"/>
</dbReference>
<keyword evidence="2" id="KW-0732">Signal</keyword>
<protein>
    <submittedName>
        <fullName evidence="3">Uncharacterized protein</fullName>
    </submittedName>
</protein>
<keyword evidence="4" id="KW-1185">Reference proteome</keyword>
<feature type="chain" id="PRO_5012293290" evidence="2">
    <location>
        <begin position="19"/>
        <end position="348"/>
    </location>
</feature>
<evidence type="ECO:0000313" key="3">
    <source>
        <dbReference type="EMBL" id="PHH74718.1"/>
    </source>
</evidence>
<comment type="caution">
    <text evidence="3">The sequence shown here is derived from an EMBL/GenBank/DDBJ whole genome shotgun (WGS) entry which is preliminary data.</text>
</comment>
<feature type="signal peptide" evidence="2">
    <location>
        <begin position="1"/>
        <end position="18"/>
    </location>
</feature>
<evidence type="ECO:0000256" key="2">
    <source>
        <dbReference type="SAM" id="SignalP"/>
    </source>
</evidence>
<feature type="region of interest" description="Disordered" evidence="1">
    <location>
        <begin position="275"/>
        <end position="310"/>
    </location>
</feature>
<name>A0A2C5Y9H9_9HYPO</name>
<reference evidence="3 4" key="1">
    <citation type="submission" date="2017-06" db="EMBL/GenBank/DDBJ databases">
        <title>Ant-infecting Ophiocordyceps genomes reveal a high diversity of potential behavioral manipulation genes and a possible major role for enterotoxins.</title>
        <authorList>
            <person name="De Bekker C."/>
            <person name="Evans H.C."/>
            <person name="Brachmann A."/>
            <person name="Hughes D.P."/>
        </authorList>
    </citation>
    <scope>NUCLEOTIDE SEQUENCE [LARGE SCALE GENOMIC DNA]</scope>
    <source>
        <strain evidence="3 4">Map16</strain>
    </source>
</reference>
<dbReference type="AlphaFoldDB" id="A0A2C5Y9H9"/>
<evidence type="ECO:0000313" key="4">
    <source>
        <dbReference type="Proteomes" id="UP000226431"/>
    </source>
</evidence>
<proteinExistence type="predicted"/>
<sequence length="348" mass="38959">MFAYVLLCTLSVLPAVISSPQQAPRSWQLVNPDEDRIYESSTGLRSQRQRLPAAPMSTYTPPDLLNSTVSTVKNVSEKLRRPPIGVIKRVLHPPAIVFCQNSQFKGGCAQVTFSESSRCYPVPQELRYTVSSIQLLNVLGVCRFYRDISCETDWFQTGESINAIWNHHHEFHNNIHSFSCKHPLPLLYRHPKFVGYAYAVDVPMGKCVEVPPNFDNVGSSIRIPGEAGWCRLYLSHGCRGEFLDAFEDISDLSSVDARFNDAVSSIFCPAPEPEPPAYPVQAPEPPVAEPEPTPEPESRLSSSPGSSSRRSYCRRAFCESDVMAPNHQTLSRVSHIRPLVRLPGMRFI</sequence>
<dbReference type="Proteomes" id="UP000226431">
    <property type="component" value="Unassembled WGS sequence"/>
</dbReference>
<organism evidence="3 4">
    <name type="scientific">Ophiocordyceps camponoti-rufipedis</name>
    <dbReference type="NCBI Taxonomy" id="2004952"/>
    <lineage>
        <taxon>Eukaryota</taxon>
        <taxon>Fungi</taxon>
        <taxon>Dikarya</taxon>
        <taxon>Ascomycota</taxon>
        <taxon>Pezizomycotina</taxon>
        <taxon>Sordariomycetes</taxon>
        <taxon>Hypocreomycetidae</taxon>
        <taxon>Hypocreales</taxon>
        <taxon>Ophiocordycipitaceae</taxon>
        <taxon>Ophiocordyceps</taxon>
    </lineage>
</organism>
<accession>A0A2C5Y9H9</accession>
<evidence type="ECO:0000256" key="1">
    <source>
        <dbReference type="SAM" id="MobiDB-lite"/>
    </source>
</evidence>
<dbReference type="OrthoDB" id="4927435at2759"/>
<gene>
    <name evidence="3" type="ORF">CDD80_2878</name>
</gene>
<feature type="compositionally biased region" description="Low complexity" evidence="1">
    <location>
        <begin position="299"/>
        <end position="308"/>
    </location>
</feature>
<feature type="compositionally biased region" description="Pro residues" evidence="1">
    <location>
        <begin position="275"/>
        <end position="295"/>
    </location>
</feature>
<dbReference type="EMBL" id="NJES01000257">
    <property type="protein sequence ID" value="PHH74718.1"/>
    <property type="molecule type" value="Genomic_DNA"/>
</dbReference>